<reference evidence="2 3" key="1">
    <citation type="submission" date="2020-11" db="EMBL/GenBank/DDBJ databases">
        <authorList>
            <person name="Wallbank WR R."/>
            <person name="Pardo Diaz C."/>
            <person name="Kozak K."/>
            <person name="Martin S."/>
            <person name="Jiggins C."/>
            <person name="Moest M."/>
            <person name="Warren A I."/>
            <person name="Generalovic N T."/>
            <person name="Byers J.R.P. K."/>
            <person name="Montejo-Kovacevich G."/>
            <person name="Yen C E."/>
        </authorList>
    </citation>
    <scope>NUCLEOTIDE SEQUENCE [LARGE SCALE GENOMIC DNA]</scope>
</reference>
<feature type="region of interest" description="Disordered" evidence="1">
    <location>
        <begin position="1"/>
        <end position="132"/>
    </location>
</feature>
<feature type="compositionally biased region" description="Gly residues" evidence="1">
    <location>
        <begin position="120"/>
        <end position="132"/>
    </location>
</feature>
<evidence type="ECO:0000313" key="2">
    <source>
        <dbReference type="EMBL" id="CAD7093178.1"/>
    </source>
</evidence>
<feature type="compositionally biased region" description="Polar residues" evidence="1">
    <location>
        <begin position="108"/>
        <end position="118"/>
    </location>
</feature>
<evidence type="ECO:0000313" key="3">
    <source>
        <dbReference type="Proteomes" id="UP000594454"/>
    </source>
</evidence>
<feature type="compositionally biased region" description="Low complexity" evidence="1">
    <location>
        <begin position="214"/>
        <end position="229"/>
    </location>
</feature>
<dbReference type="OrthoDB" id="25391at2759"/>
<dbReference type="Proteomes" id="UP000594454">
    <property type="component" value="Chromosome 6"/>
</dbReference>
<keyword evidence="3" id="KW-1185">Reference proteome</keyword>
<sequence>MANLNFQQPPRSIASSTLSARSSEDFGGSSLSGHATPPTGMSGMFPPGGGNYGQTQQQLSPNRNAQLSVGGAGGGGMQQLQSGARVGNILGQRSFPGRRMSGGGLAGNSMSNMGSFMQSGRGGNGSGSGVGGDSSLNNFHSVFGGTAGESATPTFLDLSEFPSLNARGQNDQSLPQTNPLQPPGSKPYMGMVKQPTSEQSEFTILNEDFPALVGTQNTDGTTTTSGLAGSISFDNENSRKGRYL</sequence>
<organism evidence="2 3">
    <name type="scientific">Hermetia illucens</name>
    <name type="common">Black soldier fly</name>
    <dbReference type="NCBI Taxonomy" id="343691"/>
    <lineage>
        <taxon>Eukaryota</taxon>
        <taxon>Metazoa</taxon>
        <taxon>Ecdysozoa</taxon>
        <taxon>Arthropoda</taxon>
        <taxon>Hexapoda</taxon>
        <taxon>Insecta</taxon>
        <taxon>Pterygota</taxon>
        <taxon>Neoptera</taxon>
        <taxon>Endopterygota</taxon>
        <taxon>Diptera</taxon>
        <taxon>Brachycera</taxon>
        <taxon>Stratiomyomorpha</taxon>
        <taxon>Stratiomyidae</taxon>
        <taxon>Hermetiinae</taxon>
        <taxon>Hermetia</taxon>
    </lineage>
</organism>
<accession>A0A7R8V5S2</accession>
<feature type="compositionally biased region" description="Polar residues" evidence="1">
    <location>
        <begin position="1"/>
        <end position="10"/>
    </location>
</feature>
<dbReference type="EMBL" id="LR899014">
    <property type="protein sequence ID" value="CAD7093178.1"/>
    <property type="molecule type" value="Genomic_DNA"/>
</dbReference>
<feature type="compositionally biased region" description="Low complexity" evidence="1">
    <location>
        <begin position="11"/>
        <end position="21"/>
    </location>
</feature>
<feature type="compositionally biased region" description="Polar residues" evidence="1">
    <location>
        <begin position="53"/>
        <end position="64"/>
    </location>
</feature>
<proteinExistence type="predicted"/>
<protein>
    <submittedName>
        <fullName evidence="2">Uncharacterized protein</fullName>
    </submittedName>
</protein>
<feature type="region of interest" description="Disordered" evidence="1">
    <location>
        <begin position="213"/>
        <end position="244"/>
    </location>
</feature>
<dbReference type="AlphaFoldDB" id="A0A7R8V5S2"/>
<name>A0A7R8V5S2_HERIL</name>
<gene>
    <name evidence="2" type="ORF">HERILL_LOCUS15479</name>
</gene>
<feature type="compositionally biased region" description="Polar residues" evidence="1">
    <location>
        <begin position="166"/>
        <end position="179"/>
    </location>
</feature>
<evidence type="ECO:0000256" key="1">
    <source>
        <dbReference type="SAM" id="MobiDB-lite"/>
    </source>
</evidence>
<dbReference type="InParanoid" id="A0A7R8V5S2"/>
<feature type="region of interest" description="Disordered" evidence="1">
    <location>
        <begin position="164"/>
        <end position="198"/>
    </location>
</feature>